<sequence>MTIDIKAMLYRVVAEVFDETFAVTTVSSSDDVWLHGVQVSCRAGTGRAAIIRASYEWMDAFVPELEVQVTLFDYDDVEAEKEAELRRLCLVMRAYLQGEGRIEQRRRLFRRGTVPALRVDVDGLEWRLGRHFSSVPYP</sequence>
<protein>
    <submittedName>
        <fullName evidence="1">Uncharacterized protein</fullName>
    </submittedName>
</protein>
<organism evidence="1 2">
    <name type="scientific">Kocuria sediminis</name>
    <dbReference type="NCBI Taxonomy" id="1038857"/>
    <lineage>
        <taxon>Bacteria</taxon>
        <taxon>Bacillati</taxon>
        <taxon>Actinomycetota</taxon>
        <taxon>Actinomycetes</taxon>
        <taxon>Micrococcales</taxon>
        <taxon>Micrococcaceae</taxon>
        <taxon>Kocuria</taxon>
    </lineage>
</organism>
<dbReference type="RefSeq" id="WP_156269707.1">
    <property type="nucleotide sequence ID" value="NZ_WOGU01000009.1"/>
</dbReference>
<accession>A0A6N8GRB1</accession>
<gene>
    <name evidence="1" type="ORF">GMA12_11800</name>
</gene>
<dbReference type="AlphaFoldDB" id="A0A6N8GRB1"/>
<comment type="caution">
    <text evidence="1">The sequence shown here is derived from an EMBL/GenBank/DDBJ whole genome shotgun (WGS) entry which is preliminary data.</text>
</comment>
<proteinExistence type="predicted"/>
<keyword evidence="2" id="KW-1185">Reference proteome</keyword>
<name>A0A6N8GRB1_9MICC</name>
<evidence type="ECO:0000313" key="2">
    <source>
        <dbReference type="Proteomes" id="UP000436989"/>
    </source>
</evidence>
<evidence type="ECO:0000313" key="1">
    <source>
        <dbReference type="EMBL" id="MUN63813.1"/>
    </source>
</evidence>
<reference evidence="1 2" key="1">
    <citation type="submission" date="2019-12" db="EMBL/GenBank/DDBJ databases">
        <authorList>
            <person name="Shi Y."/>
        </authorList>
    </citation>
    <scope>NUCLEOTIDE SEQUENCE [LARGE SCALE GENOMIC DNA]</scope>
    <source>
        <strain evidence="1 2">JCM 17929</strain>
    </source>
</reference>
<dbReference type="Proteomes" id="UP000436989">
    <property type="component" value="Unassembled WGS sequence"/>
</dbReference>
<dbReference type="EMBL" id="WOGU01000009">
    <property type="protein sequence ID" value="MUN63813.1"/>
    <property type="molecule type" value="Genomic_DNA"/>
</dbReference>